<dbReference type="OrthoDB" id="677448at2"/>
<dbReference type="AlphaFoldDB" id="A0A2T3HIL4"/>
<dbReference type="RefSeq" id="WP_107216452.1">
    <property type="nucleotide sequence ID" value="NZ_KZ686270.1"/>
</dbReference>
<protein>
    <submittedName>
        <fullName evidence="1">Uncharacterized protein</fullName>
    </submittedName>
</protein>
<reference evidence="1 2" key="1">
    <citation type="submission" date="2018-03" db="EMBL/GenBank/DDBJ databases">
        <authorList>
            <person name="Keele B.F."/>
        </authorList>
    </citation>
    <scope>NUCLEOTIDE SEQUENCE [LARGE SCALE GENOMIC DNA]</scope>
    <source>
        <strain evidence="1 2">YL28-9</strain>
    </source>
</reference>
<organism evidence="1 2">
    <name type="scientific">Pedobacter yulinensis</name>
    <dbReference type="NCBI Taxonomy" id="2126353"/>
    <lineage>
        <taxon>Bacteria</taxon>
        <taxon>Pseudomonadati</taxon>
        <taxon>Bacteroidota</taxon>
        <taxon>Sphingobacteriia</taxon>
        <taxon>Sphingobacteriales</taxon>
        <taxon>Sphingobacteriaceae</taxon>
        <taxon>Pedobacter</taxon>
    </lineage>
</organism>
<proteinExistence type="predicted"/>
<evidence type="ECO:0000313" key="2">
    <source>
        <dbReference type="Proteomes" id="UP000240912"/>
    </source>
</evidence>
<dbReference type="EMBL" id="PYLS01000006">
    <property type="protein sequence ID" value="PST82278.1"/>
    <property type="molecule type" value="Genomic_DNA"/>
</dbReference>
<dbReference type="Proteomes" id="UP000240912">
    <property type="component" value="Unassembled WGS sequence"/>
</dbReference>
<keyword evidence="2" id="KW-1185">Reference proteome</keyword>
<comment type="caution">
    <text evidence="1">The sequence shown here is derived from an EMBL/GenBank/DDBJ whole genome shotgun (WGS) entry which is preliminary data.</text>
</comment>
<gene>
    <name evidence="1" type="ORF">C7T94_15920</name>
</gene>
<evidence type="ECO:0000313" key="1">
    <source>
        <dbReference type="EMBL" id="PST82278.1"/>
    </source>
</evidence>
<sequence>MLEEIEDREWMETAKELMKTGNATPFEVPAGYFEALSAQLNACLKIDEASGTGAGFNVPPAYFDHLQQQISARVLIRETQAPAQQAFSTPPGYFETLSPRIFAATRPSAPVRRLWPLVAKYAAAASVVLLAGLAMFYSQEPPVKHSEKAPMVHTTTPLADQYLYDIDEQVIVEHVQMSEAEALHATPSQDEVESYILNHYSQNELISAL</sequence>
<accession>A0A2T3HIL4</accession>
<name>A0A2T3HIL4_9SPHI</name>